<keyword evidence="2" id="KW-1185">Reference proteome</keyword>
<dbReference type="AlphaFoldDB" id="A0A8J2PHI9"/>
<proteinExistence type="predicted"/>
<gene>
    <name evidence="1" type="ORF">AFUS01_LOCUS26121</name>
</gene>
<organism evidence="1 2">
    <name type="scientific">Allacma fusca</name>
    <dbReference type="NCBI Taxonomy" id="39272"/>
    <lineage>
        <taxon>Eukaryota</taxon>
        <taxon>Metazoa</taxon>
        <taxon>Ecdysozoa</taxon>
        <taxon>Arthropoda</taxon>
        <taxon>Hexapoda</taxon>
        <taxon>Collembola</taxon>
        <taxon>Symphypleona</taxon>
        <taxon>Sminthuridae</taxon>
        <taxon>Allacma</taxon>
    </lineage>
</organism>
<name>A0A8J2PHI9_9HEXA</name>
<dbReference type="EMBL" id="CAJVCH010344452">
    <property type="protein sequence ID" value="CAG7815440.1"/>
    <property type="molecule type" value="Genomic_DNA"/>
</dbReference>
<reference evidence="1" key="1">
    <citation type="submission" date="2021-06" db="EMBL/GenBank/DDBJ databases">
        <authorList>
            <person name="Hodson N. C."/>
            <person name="Mongue J. A."/>
            <person name="Jaron S. K."/>
        </authorList>
    </citation>
    <scope>NUCLEOTIDE SEQUENCE</scope>
</reference>
<evidence type="ECO:0000313" key="2">
    <source>
        <dbReference type="Proteomes" id="UP000708208"/>
    </source>
</evidence>
<feature type="non-terminal residue" evidence="1">
    <location>
        <position position="1"/>
    </location>
</feature>
<accession>A0A8J2PHI9</accession>
<comment type="caution">
    <text evidence="1">The sequence shown here is derived from an EMBL/GenBank/DDBJ whole genome shotgun (WGS) entry which is preliminary data.</text>
</comment>
<protein>
    <submittedName>
        <fullName evidence="1">Uncharacterized protein</fullName>
    </submittedName>
</protein>
<feature type="non-terminal residue" evidence="1">
    <location>
        <position position="22"/>
    </location>
</feature>
<evidence type="ECO:0000313" key="1">
    <source>
        <dbReference type="EMBL" id="CAG7815440.1"/>
    </source>
</evidence>
<dbReference type="Proteomes" id="UP000708208">
    <property type="component" value="Unassembled WGS sequence"/>
</dbReference>
<sequence>GRCSDQLTSIFNGKLRNLTPDE</sequence>